<dbReference type="AlphaFoldDB" id="A0A6G0Z9C3"/>
<sequence length="122" mass="13808">MSQPGCVARQEKYHYYLVFEPLKGLLIDTDPDSNMLLMPICTYNSCFKMTSFGATQIVKINASNGQNFNSTFKIKSQVYHKVGSILPMPDELHAFLQIYFMGGEDTEIAFTNRVGARCDSYN</sequence>
<name>A0A6G0Z9C3_APHCR</name>
<gene>
    <name evidence="1" type="ORF">FWK35_00010236</name>
</gene>
<keyword evidence="2" id="KW-1185">Reference proteome</keyword>
<dbReference type="OrthoDB" id="6620163at2759"/>
<protein>
    <submittedName>
        <fullName evidence="1">Uncharacterized protein</fullName>
    </submittedName>
</protein>
<dbReference type="EMBL" id="VUJU01001012">
    <property type="protein sequence ID" value="KAF0767253.1"/>
    <property type="molecule type" value="Genomic_DNA"/>
</dbReference>
<organism evidence="1 2">
    <name type="scientific">Aphis craccivora</name>
    <name type="common">Cowpea aphid</name>
    <dbReference type="NCBI Taxonomy" id="307492"/>
    <lineage>
        <taxon>Eukaryota</taxon>
        <taxon>Metazoa</taxon>
        <taxon>Ecdysozoa</taxon>
        <taxon>Arthropoda</taxon>
        <taxon>Hexapoda</taxon>
        <taxon>Insecta</taxon>
        <taxon>Pterygota</taxon>
        <taxon>Neoptera</taxon>
        <taxon>Paraneoptera</taxon>
        <taxon>Hemiptera</taxon>
        <taxon>Sternorrhyncha</taxon>
        <taxon>Aphidomorpha</taxon>
        <taxon>Aphidoidea</taxon>
        <taxon>Aphididae</taxon>
        <taxon>Aphidini</taxon>
        <taxon>Aphis</taxon>
        <taxon>Aphis</taxon>
    </lineage>
</organism>
<evidence type="ECO:0000313" key="2">
    <source>
        <dbReference type="Proteomes" id="UP000478052"/>
    </source>
</evidence>
<comment type="caution">
    <text evidence="1">The sequence shown here is derived from an EMBL/GenBank/DDBJ whole genome shotgun (WGS) entry which is preliminary data.</text>
</comment>
<accession>A0A6G0Z9C3</accession>
<reference evidence="1 2" key="1">
    <citation type="submission" date="2019-08" db="EMBL/GenBank/DDBJ databases">
        <title>Whole genome of Aphis craccivora.</title>
        <authorList>
            <person name="Voronova N.V."/>
            <person name="Shulinski R.S."/>
            <person name="Bandarenka Y.V."/>
            <person name="Zhorov D.G."/>
            <person name="Warner D."/>
        </authorList>
    </citation>
    <scope>NUCLEOTIDE SEQUENCE [LARGE SCALE GENOMIC DNA]</scope>
    <source>
        <strain evidence="1">180601</strain>
        <tissue evidence="1">Whole Body</tissue>
    </source>
</reference>
<dbReference type="PANTHER" id="PTHR45786:SF74">
    <property type="entry name" value="ATP-DEPENDENT DNA HELICASE"/>
    <property type="match status" value="1"/>
</dbReference>
<evidence type="ECO:0000313" key="1">
    <source>
        <dbReference type="EMBL" id="KAF0767253.1"/>
    </source>
</evidence>
<dbReference type="PANTHER" id="PTHR45786">
    <property type="entry name" value="DNA BINDING PROTEIN-LIKE"/>
    <property type="match status" value="1"/>
</dbReference>
<proteinExistence type="predicted"/>
<dbReference type="Proteomes" id="UP000478052">
    <property type="component" value="Unassembled WGS sequence"/>
</dbReference>